<feature type="non-terminal residue" evidence="7">
    <location>
        <position position="499"/>
    </location>
</feature>
<dbReference type="PANTHER" id="PTHR11453:SF82">
    <property type="entry name" value="BORON TRANSPORTER 1"/>
    <property type="match status" value="1"/>
</dbReference>
<feature type="domain" description="Bicarbonate transporter-like transmembrane" evidence="6">
    <location>
        <begin position="186"/>
        <end position="499"/>
    </location>
</feature>
<evidence type="ECO:0000313" key="7">
    <source>
        <dbReference type="EMBL" id="EED90799.1"/>
    </source>
</evidence>
<keyword evidence="4 5" id="KW-0472">Membrane</keyword>
<comment type="subcellular location">
    <subcellularLocation>
        <location evidence="1">Membrane</location>
        <topology evidence="1">Multi-pass membrane protein</topology>
    </subcellularLocation>
</comment>
<feature type="non-terminal residue" evidence="7">
    <location>
        <position position="1"/>
    </location>
</feature>
<feature type="transmembrane region" description="Helical" evidence="5">
    <location>
        <begin position="311"/>
        <end position="331"/>
    </location>
</feature>
<dbReference type="RefSeq" id="XP_002291948.1">
    <property type="nucleotide sequence ID" value="XM_002291912.1"/>
</dbReference>
<gene>
    <name evidence="7" type="ORF">THAPSDRAFT_13887</name>
</gene>
<dbReference type="GO" id="GO:0005452">
    <property type="term" value="F:solute:inorganic anion antiporter activity"/>
    <property type="evidence" value="ECO:0007669"/>
    <property type="project" value="InterPro"/>
</dbReference>
<dbReference type="HOGENOM" id="CLU_002289_7_2_1"/>
<reference evidence="7 8" key="2">
    <citation type="journal article" date="2008" name="Nature">
        <title>The Phaeodactylum genome reveals the evolutionary history of diatom genomes.</title>
        <authorList>
            <person name="Bowler C."/>
            <person name="Allen A.E."/>
            <person name="Badger J.H."/>
            <person name="Grimwood J."/>
            <person name="Jabbari K."/>
            <person name="Kuo A."/>
            <person name="Maheswari U."/>
            <person name="Martens C."/>
            <person name="Maumus F."/>
            <person name="Otillar R.P."/>
            <person name="Rayko E."/>
            <person name="Salamov A."/>
            <person name="Vandepoele K."/>
            <person name="Beszteri B."/>
            <person name="Gruber A."/>
            <person name="Heijde M."/>
            <person name="Katinka M."/>
            <person name="Mock T."/>
            <person name="Valentin K."/>
            <person name="Verret F."/>
            <person name="Berges J.A."/>
            <person name="Brownlee C."/>
            <person name="Cadoret J.P."/>
            <person name="Chiovitti A."/>
            <person name="Choi C.J."/>
            <person name="Coesel S."/>
            <person name="De Martino A."/>
            <person name="Detter J.C."/>
            <person name="Durkin C."/>
            <person name="Falciatore A."/>
            <person name="Fournet J."/>
            <person name="Haruta M."/>
            <person name="Huysman M.J."/>
            <person name="Jenkins B.D."/>
            <person name="Jiroutova K."/>
            <person name="Jorgensen R.E."/>
            <person name="Joubert Y."/>
            <person name="Kaplan A."/>
            <person name="Kroger N."/>
            <person name="Kroth P.G."/>
            <person name="La Roche J."/>
            <person name="Lindquist E."/>
            <person name="Lommer M."/>
            <person name="Martin-Jezequel V."/>
            <person name="Lopez P.J."/>
            <person name="Lucas S."/>
            <person name="Mangogna M."/>
            <person name="McGinnis K."/>
            <person name="Medlin L.K."/>
            <person name="Montsant A."/>
            <person name="Oudot-Le Secq M.P."/>
            <person name="Napoli C."/>
            <person name="Obornik M."/>
            <person name="Parker M.S."/>
            <person name="Petit J.L."/>
            <person name="Porcel B.M."/>
            <person name="Poulsen N."/>
            <person name="Robison M."/>
            <person name="Rychlewski L."/>
            <person name="Rynearson T.A."/>
            <person name="Schmutz J."/>
            <person name="Shapiro H."/>
            <person name="Siaut M."/>
            <person name="Stanley M."/>
            <person name="Sussman M.R."/>
            <person name="Taylor A.R."/>
            <person name="Vardi A."/>
            <person name="von Dassow P."/>
            <person name="Vyverman W."/>
            <person name="Willis A."/>
            <person name="Wyrwicz L.S."/>
            <person name="Rokhsar D.S."/>
            <person name="Weissenbach J."/>
            <person name="Armbrust E.V."/>
            <person name="Green B.R."/>
            <person name="Van de Peer Y."/>
            <person name="Grigoriev I.V."/>
        </authorList>
    </citation>
    <scope>NUCLEOTIDE SEQUENCE [LARGE SCALE GENOMIC DNA]</scope>
    <source>
        <strain evidence="7 8">CCMP1335</strain>
    </source>
</reference>
<evidence type="ECO:0000256" key="2">
    <source>
        <dbReference type="ARBA" id="ARBA00022692"/>
    </source>
</evidence>
<keyword evidence="2 5" id="KW-0812">Transmembrane</keyword>
<dbReference type="Proteomes" id="UP000001449">
    <property type="component" value="Chromosome 8"/>
</dbReference>
<organism evidence="7 8">
    <name type="scientific">Thalassiosira pseudonana</name>
    <name type="common">Marine diatom</name>
    <name type="synonym">Cyclotella nana</name>
    <dbReference type="NCBI Taxonomy" id="35128"/>
    <lineage>
        <taxon>Eukaryota</taxon>
        <taxon>Sar</taxon>
        <taxon>Stramenopiles</taxon>
        <taxon>Ochrophyta</taxon>
        <taxon>Bacillariophyta</taxon>
        <taxon>Coscinodiscophyceae</taxon>
        <taxon>Thalassiosirophycidae</taxon>
        <taxon>Thalassiosirales</taxon>
        <taxon>Thalassiosiraceae</taxon>
        <taxon>Thalassiosira</taxon>
    </lineage>
</organism>
<feature type="transmembrane region" description="Helical" evidence="5">
    <location>
        <begin position="69"/>
        <end position="88"/>
    </location>
</feature>
<dbReference type="EMBL" id="CM000644">
    <property type="protein sequence ID" value="EED90799.1"/>
    <property type="molecule type" value="Genomic_DNA"/>
</dbReference>
<keyword evidence="3 5" id="KW-1133">Transmembrane helix</keyword>
<dbReference type="GO" id="GO:0005886">
    <property type="term" value="C:plasma membrane"/>
    <property type="evidence" value="ECO:0000318"/>
    <property type="project" value="GO_Central"/>
</dbReference>
<evidence type="ECO:0000256" key="1">
    <source>
        <dbReference type="ARBA" id="ARBA00004141"/>
    </source>
</evidence>
<evidence type="ECO:0000256" key="4">
    <source>
        <dbReference type="ARBA" id="ARBA00023136"/>
    </source>
</evidence>
<accession>B8C6G1</accession>
<proteinExistence type="predicted"/>
<reference evidence="7 8" key="1">
    <citation type="journal article" date="2004" name="Science">
        <title>The genome of the diatom Thalassiosira pseudonana: ecology, evolution, and metabolism.</title>
        <authorList>
            <person name="Armbrust E.V."/>
            <person name="Berges J.A."/>
            <person name="Bowler C."/>
            <person name="Green B.R."/>
            <person name="Martinez D."/>
            <person name="Putnam N.H."/>
            <person name="Zhou S."/>
            <person name="Allen A.E."/>
            <person name="Apt K.E."/>
            <person name="Bechner M."/>
            <person name="Brzezinski M.A."/>
            <person name="Chaal B.K."/>
            <person name="Chiovitti A."/>
            <person name="Davis A.K."/>
            <person name="Demarest M.S."/>
            <person name="Detter J.C."/>
            <person name="Glavina T."/>
            <person name="Goodstein D."/>
            <person name="Hadi M.Z."/>
            <person name="Hellsten U."/>
            <person name="Hildebrand M."/>
            <person name="Jenkins B.D."/>
            <person name="Jurka J."/>
            <person name="Kapitonov V.V."/>
            <person name="Kroger N."/>
            <person name="Lau W.W."/>
            <person name="Lane T.W."/>
            <person name="Larimer F.W."/>
            <person name="Lippmeier J.C."/>
            <person name="Lucas S."/>
            <person name="Medina M."/>
            <person name="Montsant A."/>
            <person name="Obornik M."/>
            <person name="Parker M.S."/>
            <person name="Palenik B."/>
            <person name="Pazour G.J."/>
            <person name="Richardson P.M."/>
            <person name="Rynearson T.A."/>
            <person name="Saito M.A."/>
            <person name="Schwartz D.C."/>
            <person name="Thamatrakoln K."/>
            <person name="Valentin K."/>
            <person name="Vardi A."/>
            <person name="Wilkerson F.P."/>
            <person name="Rokhsar D.S."/>
        </authorList>
    </citation>
    <scope>NUCLEOTIDE SEQUENCE [LARGE SCALE GENOMIC DNA]</scope>
    <source>
        <strain evidence="7 8">CCMP1335</strain>
    </source>
</reference>
<dbReference type="Pfam" id="PF00955">
    <property type="entry name" value="HCO3_cotransp"/>
    <property type="match status" value="2"/>
</dbReference>
<dbReference type="InterPro" id="IPR011531">
    <property type="entry name" value="HCO3_transpt-like_TM_dom"/>
</dbReference>
<feature type="transmembrane region" description="Helical" evidence="5">
    <location>
        <begin position="374"/>
        <end position="395"/>
    </location>
</feature>
<dbReference type="AlphaFoldDB" id="B8C6G1"/>
<feature type="transmembrane region" description="Helical" evidence="5">
    <location>
        <begin position="269"/>
        <end position="290"/>
    </location>
</feature>
<dbReference type="STRING" id="35128.B8C6G1"/>
<feature type="transmembrane region" description="Helical" evidence="5">
    <location>
        <begin position="446"/>
        <end position="479"/>
    </location>
</feature>
<evidence type="ECO:0000313" key="8">
    <source>
        <dbReference type="Proteomes" id="UP000001449"/>
    </source>
</evidence>
<name>B8C6G1_THAPS</name>
<feature type="domain" description="Bicarbonate transporter-like transmembrane" evidence="6">
    <location>
        <begin position="10"/>
        <end position="176"/>
    </location>
</feature>
<sequence length="499" mass="56061">NGKPEKFFQLFTGIRTDLTTRLLPYYKSDWSRPKSIFTVINAIVFAFVVQLIPALIFAELMDRETKGNLAAAETLLSAGIIGIIYAIISGQPLTLLGITGPVAILLGTSYGLAEQFDSEYWPFFWWLCIWTAILHFLTAITGLVNFVWHISPFTTQIFEFFIGCSFVFESIRDLVEPLHLGKNTYASLVIGMLAFAICWRLHFAETWTLFSRQVRTFLTSYNMAITVIIVTADQKDSNSHGIERVHVRAPWDWQPSVDRPWLIDPTEGISTKGIFGALFPAFMLYLLFFIDHNISSILTQAPKYNLKKPASYHWDFFCLGLTIVPCGLLGLPPGSGLIPQAPLHTRALATRKILERHGVKQEVTVHVEEQRWSALGQASLMFVALSLFTVISWIPKGALFGVFLYLGVGALHGNEIWHHITLSFMYAKKRPPVPIVANVKWSTVQLYTLVQVCCAAAIFGVAQFASVGYIFPALVAALVPIRSYFVAWCFSENDLQYLD</sequence>
<dbReference type="InterPro" id="IPR003020">
    <property type="entry name" value="HCO3_transpt_euk"/>
</dbReference>
<feature type="transmembrane region" description="Helical" evidence="5">
    <location>
        <begin position="183"/>
        <end position="202"/>
    </location>
</feature>
<feature type="transmembrane region" description="Helical" evidence="5">
    <location>
        <begin position="94"/>
        <end position="112"/>
    </location>
</feature>
<dbReference type="OMA" id="RRAPFYW"/>
<keyword evidence="8" id="KW-1185">Reference proteome</keyword>
<dbReference type="GO" id="GO:0006820">
    <property type="term" value="P:monoatomic anion transport"/>
    <property type="evidence" value="ECO:0007669"/>
    <property type="project" value="InterPro"/>
</dbReference>
<dbReference type="GO" id="GO:0022857">
    <property type="term" value="F:transmembrane transporter activity"/>
    <property type="evidence" value="ECO:0000318"/>
    <property type="project" value="GO_Central"/>
</dbReference>
<dbReference type="PANTHER" id="PTHR11453">
    <property type="entry name" value="ANION EXCHANGE PROTEIN"/>
    <property type="match status" value="1"/>
</dbReference>
<evidence type="ECO:0000256" key="5">
    <source>
        <dbReference type="SAM" id="Phobius"/>
    </source>
</evidence>
<dbReference type="GO" id="GO:0055085">
    <property type="term" value="P:transmembrane transport"/>
    <property type="evidence" value="ECO:0000318"/>
    <property type="project" value="GO_Central"/>
</dbReference>
<dbReference type="PaxDb" id="35128-Thaps13887"/>
<evidence type="ECO:0000256" key="3">
    <source>
        <dbReference type="ARBA" id="ARBA00022989"/>
    </source>
</evidence>
<feature type="transmembrane region" description="Helical" evidence="5">
    <location>
        <begin position="36"/>
        <end position="57"/>
    </location>
</feature>
<protein>
    <recommendedName>
        <fullName evidence="6">Bicarbonate transporter-like transmembrane domain-containing protein</fullName>
    </recommendedName>
</protein>
<evidence type="ECO:0000259" key="6">
    <source>
        <dbReference type="Pfam" id="PF00955"/>
    </source>
</evidence>
<dbReference type="KEGG" id="tps:THAPSDRAFT_13887"/>
<dbReference type="GO" id="GO:0050801">
    <property type="term" value="P:monoatomic ion homeostasis"/>
    <property type="evidence" value="ECO:0000318"/>
    <property type="project" value="GO_Central"/>
</dbReference>
<feature type="transmembrane region" description="Helical" evidence="5">
    <location>
        <begin position="402"/>
        <end position="426"/>
    </location>
</feature>
<dbReference type="eggNOG" id="KOG1172">
    <property type="taxonomic scope" value="Eukaryota"/>
</dbReference>
<dbReference type="InParanoid" id="B8C6G1"/>
<feature type="transmembrane region" description="Helical" evidence="5">
    <location>
        <begin position="124"/>
        <end position="147"/>
    </location>
</feature>
<dbReference type="GeneID" id="7443457"/>